<evidence type="ECO:0000313" key="3">
    <source>
        <dbReference type="Proteomes" id="UP001152795"/>
    </source>
</evidence>
<keyword evidence="3" id="KW-1185">Reference proteome</keyword>
<gene>
    <name evidence="2" type="ORF">PACLA_8A000675</name>
</gene>
<evidence type="ECO:0000259" key="1">
    <source>
        <dbReference type="Pfam" id="PF20416"/>
    </source>
</evidence>
<dbReference type="AlphaFoldDB" id="A0A7D9IKS8"/>
<evidence type="ECO:0000313" key="2">
    <source>
        <dbReference type="EMBL" id="CAB4011020.1"/>
    </source>
</evidence>
<dbReference type="InterPro" id="IPR046523">
    <property type="entry name" value="UTP20_dom"/>
</dbReference>
<dbReference type="InterPro" id="IPR052575">
    <property type="entry name" value="SSU_processome_comp_20"/>
</dbReference>
<name>A0A7D9IKS8_PARCT</name>
<dbReference type="Proteomes" id="UP001152795">
    <property type="component" value="Unassembled WGS sequence"/>
</dbReference>
<organism evidence="2 3">
    <name type="scientific">Paramuricea clavata</name>
    <name type="common">Red gorgonian</name>
    <name type="synonym">Violescent sea-whip</name>
    <dbReference type="NCBI Taxonomy" id="317549"/>
    <lineage>
        <taxon>Eukaryota</taxon>
        <taxon>Metazoa</taxon>
        <taxon>Cnidaria</taxon>
        <taxon>Anthozoa</taxon>
        <taxon>Octocorallia</taxon>
        <taxon>Malacalcyonacea</taxon>
        <taxon>Plexauridae</taxon>
        <taxon>Paramuricea</taxon>
    </lineage>
</organism>
<dbReference type="GO" id="GO:0032040">
    <property type="term" value="C:small-subunit processome"/>
    <property type="evidence" value="ECO:0007669"/>
    <property type="project" value="TreeGrafter"/>
</dbReference>
<dbReference type="PANTHER" id="PTHR17695">
    <property type="entry name" value="SMALL SUBUNIT PROCESSOME COMPONENT 20 HOMOLOG"/>
    <property type="match status" value="1"/>
</dbReference>
<protein>
    <submittedName>
        <fullName evidence="2">Small subunit processome component 20 homolog</fullName>
    </submittedName>
</protein>
<dbReference type="OrthoDB" id="360653at2759"/>
<dbReference type="Pfam" id="PF20416">
    <property type="entry name" value="UTP20"/>
    <property type="match status" value="1"/>
</dbReference>
<proteinExistence type="predicted"/>
<reference evidence="2" key="1">
    <citation type="submission" date="2020-04" db="EMBL/GenBank/DDBJ databases">
        <authorList>
            <person name="Alioto T."/>
            <person name="Alioto T."/>
            <person name="Gomez Garrido J."/>
        </authorList>
    </citation>
    <scope>NUCLEOTIDE SEQUENCE</scope>
    <source>
        <strain evidence="2">A484AB</strain>
    </source>
</reference>
<accession>A0A7D9IKS8</accession>
<dbReference type="PANTHER" id="PTHR17695:SF11">
    <property type="entry name" value="SMALL SUBUNIT PROCESSOME COMPONENT 20 HOMOLOG"/>
    <property type="match status" value="1"/>
</dbReference>
<feature type="non-terminal residue" evidence="2">
    <location>
        <position position="177"/>
    </location>
</feature>
<comment type="caution">
    <text evidence="2">The sequence shown here is derived from an EMBL/GenBank/DDBJ whole genome shotgun (WGS) entry which is preliminary data.</text>
</comment>
<feature type="domain" description="U3 small nucleolar RNA-associated protein 20" evidence="1">
    <location>
        <begin position="34"/>
        <end position="177"/>
    </location>
</feature>
<dbReference type="EMBL" id="CACRXK020007001">
    <property type="protein sequence ID" value="CAB4011020.1"/>
    <property type="molecule type" value="Genomic_DNA"/>
</dbReference>
<dbReference type="GO" id="GO:0030686">
    <property type="term" value="C:90S preribosome"/>
    <property type="evidence" value="ECO:0007669"/>
    <property type="project" value="TreeGrafter"/>
</dbReference>
<sequence length="177" mass="20103">MQHRPAHSLSTSQWRPSHDDALRQARLLFASKARQHLLIRVCQALKSRAFDVRETARDTLSKITNSLGICYFPFILTELRSSLIKGYQLHVLGATLYYILNKFEENIPDGGLDVSVQSIIEVLTQDIFGEPAREREVDKISTKLPEARSTKSFECFELVAKKMSAAQLMVLITPLKE</sequence>